<sequence>MIASFVGYHPSRCDDKTDEHNSFLKRFKNGVANPLFYSTVRHFHEPRKKKLFIEMKPRKFLGTRSVVCFQQSVVDVFIFLSTSARGEHDAVLLKQEYFKLDDGDVTIAYADRIEADPDREGAAGGARSHSVSEPGSRAHVNSAFSMAEEGYGAIDRDDDHPHEPTLSGSAVVVPWWIMEDSKEASPNNNNNLDLGRPRIRIHRQAMNQEELVKNFGNESTDASLSQKVKLKFLNCCACTPLSLLYSVLPVLQWLPRYRVRECLAKDIMAGFTVSIMHYTTGYAPSSAAYPP</sequence>
<gene>
    <name evidence="2" type="ORF">HPB48_019945</name>
</gene>
<accession>A0A9J6H4S7</accession>
<feature type="region of interest" description="Disordered" evidence="1">
    <location>
        <begin position="118"/>
        <end position="137"/>
    </location>
</feature>
<reference evidence="2 3" key="1">
    <citation type="journal article" date="2020" name="Cell">
        <title>Large-Scale Comparative Analyses of Tick Genomes Elucidate Their Genetic Diversity and Vector Capacities.</title>
        <authorList>
            <consortium name="Tick Genome and Microbiome Consortium (TIGMIC)"/>
            <person name="Jia N."/>
            <person name="Wang J."/>
            <person name="Shi W."/>
            <person name="Du L."/>
            <person name="Sun Y."/>
            <person name="Zhan W."/>
            <person name="Jiang J.F."/>
            <person name="Wang Q."/>
            <person name="Zhang B."/>
            <person name="Ji P."/>
            <person name="Bell-Sakyi L."/>
            <person name="Cui X.M."/>
            <person name="Yuan T.T."/>
            <person name="Jiang B.G."/>
            <person name="Yang W.F."/>
            <person name="Lam T.T."/>
            <person name="Chang Q.C."/>
            <person name="Ding S.J."/>
            <person name="Wang X.J."/>
            <person name="Zhu J.G."/>
            <person name="Ruan X.D."/>
            <person name="Zhao L."/>
            <person name="Wei J.T."/>
            <person name="Ye R.Z."/>
            <person name="Que T.C."/>
            <person name="Du C.H."/>
            <person name="Zhou Y.H."/>
            <person name="Cheng J.X."/>
            <person name="Dai P.F."/>
            <person name="Guo W.B."/>
            <person name="Han X.H."/>
            <person name="Huang E.J."/>
            <person name="Li L.F."/>
            <person name="Wei W."/>
            <person name="Gao Y.C."/>
            <person name="Liu J.Z."/>
            <person name="Shao H.Z."/>
            <person name="Wang X."/>
            <person name="Wang C.C."/>
            <person name="Yang T.C."/>
            <person name="Huo Q.B."/>
            <person name="Li W."/>
            <person name="Chen H.Y."/>
            <person name="Chen S.E."/>
            <person name="Zhou L.G."/>
            <person name="Ni X.B."/>
            <person name="Tian J.H."/>
            <person name="Sheng Y."/>
            <person name="Liu T."/>
            <person name="Pan Y.S."/>
            <person name="Xia L.Y."/>
            <person name="Li J."/>
            <person name="Zhao F."/>
            <person name="Cao W.C."/>
        </authorList>
    </citation>
    <scope>NUCLEOTIDE SEQUENCE [LARGE SCALE GENOMIC DNA]</scope>
    <source>
        <strain evidence="2">HaeL-2018</strain>
    </source>
</reference>
<keyword evidence="3" id="KW-1185">Reference proteome</keyword>
<dbReference type="OrthoDB" id="7365796at2759"/>
<evidence type="ECO:0000313" key="2">
    <source>
        <dbReference type="EMBL" id="KAH9382323.1"/>
    </source>
</evidence>
<comment type="caution">
    <text evidence="2">The sequence shown here is derived from an EMBL/GenBank/DDBJ whole genome shotgun (WGS) entry which is preliminary data.</text>
</comment>
<dbReference type="VEuPathDB" id="VectorBase:HLOH_056305"/>
<organism evidence="2 3">
    <name type="scientific">Haemaphysalis longicornis</name>
    <name type="common">Bush tick</name>
    <dbReference type="NCBI Taxonomy" id="44386"/>
    <lineage>
        <taxon>Eukaryota</taxon>
        <taxon>Metazoa</taxon>
        <taxon>Ecdysozoa</taxon>
        <taxon>Arthropoda</taxon>
        <taxon>Chelicerata</taxon>
        <taxon>Arachnida</taxon>
        <taxon>Acari</taxon>
        <taxon>Parasitiformes</taxon>
        <taxon>Ixodida</taxon>
        <taxon>Ixodoidea</taxon>
        <taxon>Ixodidae</taxon>
        <taxon>Haemaphysalinae</taxon>
        <taxon>Haemaphysalis</taxon>
    </lineage>
</organism>
<protein>
    <submittedName>
        <fullName evidence="2">Uncharacterized protein</fullName>
    </submittedName>
</protein>
<evidence type="ECO:0000256" key="1">
    <source>
        <dbReference type="SAM" id="MobiDB-lite"/>
    </source>
</evidence>
<proteinExistence type="predicted"/>
<dbReference type="AlphaFoldDB" id="A0A9J6H4S7"/>
<dbReference type="Proteomes" id="UP000821853">
    <property type="component" value="Chromosome 9"/>
</dbReference>
<name>A0A9J6H4S7_HAELO</name>
<dbReference type="EMBL" id="JABSTR010000011">
    <property type="protein sequence ID" value="KAH9382323.1"/>
    <property type="molecule type" value="Genomic_DNA"/>
</dbReference>
<evidence type="ECO:0000313" key="3">
    <source>
        <dbReference type="Proteomes" id="UP000821853"/>
    </source>
</evidence>